<comment type="caution">
    <text evidence="2">The sequence shown here is derived from an EMBL/GenBank/DDBJ whole genome shotgun (WGS) entry which is preliminary data.</text>
</comment>
<dbReference type="AlphaFoldDB" id="A0AAD5X081"/>
<accession>A0AAD5X081</accession>
<sequence>LHLLLKELLDETHEQANLINLLAQRAEREEKINDVMATKIREYSEKLVRERKVKVKDSGKGLEKGKSKSGSLGNLAGL</sequence>
<evidence type="ECO:0000313" key="2">
    <source>
        <dbReference type="EMBL" id="KAJ3038463.1"/>
    </source>
</evidence>
<feature type="non-terminal residue" evidence="2">
    <location>
        <position position="1"/>
    </location>
</feature>
<name>A0AAD5X081_9FUNG</name>
<dbReference type="Proteomes" id="UP001212841">
    <property type="component" value="Unassembled WGS sequence"/>
</dbReference>
<dbReference type="EMBL" id="JADGJD010001727">
    <property type="protein sequence ID" value="KAJ3038463.1"/>
    <property type="molecule type" value="Genomic_DNA"/>
</dbReference>
<organism evidence="2 3">
    <name type="scientific">Rhizophlyctis rosea</name>
    <dbReference type="NCBI Taxonomy" id="64517"/>
    <lineage>
        <taxon>Eukaryota</taxon>
        <taxon>Fungi</taxon>
        <taxon>Fungi incertae sedis</taxon>
        <taxon>Chytridiomycota</taxon>
        <taxon>Chytridiomycota incertae sedis</taxon>
        <taxon>Chytridiomycetes</taxon>
        <taxon>Rhizophlyctidales</taxon>
        <taxon>Rhizophlyctidaceae</taxon>
        <taxon>Rhizophlyctis</taxon>
    </lineage>
</organism>
<gene>
    <name evidence="2" type="ORF">HK097_003157</name>
</gene>
<reference evidence="2" key="1">
    <citation type="submission" date="2020-05" db="EMBL/GenBank/DDBJ databases">
        <title>Phylogenomic resolution of chytrid fungi.</title>
        <authorList>
            <person name="Stajich J.E."/>
            <person name="Amses K."/>
            <person name="Simmons R."/>
            <person name="Seto K."/>
            <person name="Myers J."/>
            <person name="Bonds A."/>
            <person name="Quandt C.A."/>
            <person name="Barry K."/>
            <person name="Liu P."/>
            <person name="Grigoriev I."/>
            <person name="Longcore J.E."/>
            <person name="James T.Y."/>
        </authorList>
    </citation>
    <scope>NUCLEOTIDE SEQUENCE</scope>
    <source>
        <strain evidence="2">JEL0318</strain>
    </source>
</reference>
<evidence type="ECO:0000313" key="3">
    <source>
        <dbReference type="Proteomes" id="UP001212841"/>
    </source>
</evidence>
<proteinExistence type="predicted"/>
<evidence type="ECO:0000256" key="1">
    <source>
        <dbReference type="SAM" id="MobiDB-lite"/>
    </source>
</evidence>
<feature type="region of interest" description="Disordered" evidence="1">
    <location>
        <begin position="54"/>
        <end position="78"/>
    </location>
</feature>
<protein>
    <submittedName>
        <fullName evidence="2">Uncharacterized protein</fullName>
    </submittedName>
</protein>
<feature type="compositionally biased region" description="Basic and acidic residues" evidence="1">
    <location>
        <begin position="54"/>
        <end position="66"/>
    </location>
</feature>
<keyword evidence="3" id="KW-1185">Reference proteome</keyword>
<feature type="compositionally biased region" description="Low complexity" evidence="1">
    <location>
        <begin position="68"/>
        <end position="78"/>
    </location>
</feature>